<evidence type="ECO:0000256" key="2">
    <source>
        <dbReference type="ARBA" id="ARBA00011322"/>
    </source>
</evidence>
<dbReference type="PANTHER" id="PTHR32114:SF2">
    <property type="entry name" value="ABC TRANSPORTER ABCH.3"/>
    <property type="match status" value="1"/>
</dbReference>
<dbReference type="RefSeq" id="WP_154473452.1">
    <property type="nucleotide sequence ID" value="NZ_VUMD01000017.1"/>
</dbReference>
<name>A0A7X2NPB6_9CLOT</name>
<dbReference type="EMBL" id="VUMD01000017">
    <property type="protein sequence ID" value="MSS38008.1"/>
    <property type="molecule type" value="Genomic_DNA"/>
</dbReference>
<reference evidence="5 6" key="1">
    <citation type="submission" date="2019-08" db="EMBL/GenBank/DDBJ databases">
        <title>In-depth cultivation of the pig gut microbiome towards novel bacterial diversity and tailored functional studies.</title>
        <authorList>
            <person name="Wylensek D."/>
            <person name="Hitch T.C.A."/>
            <person name="Clavel T."/>
        </authorList>
    </citation>
    <scope>NUCLEOTIDE SEQUENCE [LARGE SCALE GENOMIC DNA]</scope>
    <source>
        <strain evidence="5 6">WCA-389-WT-23D1</strain>
    </source>
</reference>
<gene>
    <name evidence="5" type="ORF">FYJ39_15955</name>
</gene>
<protein>
    <recommendedName>
        <fullName evidence="3">Nuclease SbcCD subunit C</fullName>
    </recommendedName>
</protein>
<evidence type="ECO:0000256" key="4">
    <source>
        <dbReference type="SAM" id="Coils"/>
    </source>
</evidence>
<dbReference type="AlphaFoldDB" id="A0A7X2NPB6"/>
<evidence type="ECO:0000313" key="6">
    <source>
        <dbReference type="Proteomes" id="UP000429958"/>
    </source>
</evidence>
<dbReference type="InterPro" id="IPR027417">
    <property type="entry name" value="P-loop_NTPase"/>
</dbReference>
<keyword evidence="4" id="KW-0175">Coiled coil</keyword>
<comment type="caution">
    <text evidence="5">The sequence shown here is derived from an EMBL/GenBank/DDBJ whole genome shotgun (WGS) entry which is preliminary data.</text>
</comment>
<sequence>MKLLQVKVENFRGKRYDFVPKRLNLFFDKNGVGKTSLCDAIRYGLTGMMPQNKVKNAVVALTMENGIVVERATGQKGSVCKLNGKRVSKEALDKTVADIIGMPVASNDDILRNLKIASSAELLMALNSGDLLKALLQYIPEELDFETVVSYFPNLNDAIKKECSEVFPKMPETFGIEKLQEVYAHFFEKRKNLNASIREKESASRALRPTEPRRSLQEIETEMTELLVNEKSQEDAIKRQKEYMTAAAQRKKQDDAIRRLRMALEKEPEKPKEGMEAQLDHIRATAENERNEKSSQAATVQANIEFFQKTLSRLDDPVCVISKKLTCTTDKSGIRAEMEGLLQANEAQLKKLTAAISVAEKRIAHSIAARQANEEKRRQYEAYTRQKGELEIFEKNLVTVPEAPTQLINVNAIPARKQELAAEKRNAEDYAKKQKLLEEIKNDKAKSDLYTQILTALSDKGEVKSSIIKYYLQTFESTCNDRAKEIAPGYAFRFLPDDGVKIYVKTPKNANGYLIESLSRGEKIIATFVLADMINQLSGARIMFVDNIEALDDEWMPAFRDLVCSEAFLAGYDHVFVCGVNNSDVLSTFKGLEANYLAS</sequence>
<feature type="coiled-coil region" evidence="4">
    <location>
        <begin position="335"/>
        <end position="362"/>
    </location>
</feature>
<feature type="coiled-coil region" evidence="4">
    <location>
        <begin position="272"/>
        <end position="303"/>
    </location>
</feature>
<dbReference type="SUPFAM" id="SSF52540">
    <property type="entry name" value="P-loop containing nucleoside triphosphate hydrolases"/>
    <property type="match status" value="2"/>
</dbReference>
<evidence type="ECO:0000313" key="5">
    <source>
        <dbReference type="EMBL" id="MSS38008.1"/>
    </source>
</evidence>
<comment type="similarity">
    <text evidence="1">Belongs to the SMC family. SbcC subfamily.</text>
</comment>
<evidence type="ECO:0000256" key="3">
    <source>
        <dbReference type="ARBA" id="ARBA00013368"/>
    </source>
</evidence>
<comment type="subunit">
    <text evidence="2">Heterodimer of SbcC and SbcD.</text>
</comment>
<accession>A0A7X2NPB6</accession>
<proteinExistence type="inferred from homology"/>
<dbReference type="PANTHER" id="PTHR32114">
    <property type="entry name" value="ABC TRANSPORTER ABCH.3"/>
    <property type="match status" value="1"/>
</dbReference>
<keyword evidence="6" id="KW-1185">Reference proteome</keyword>
<dbReference type="Gene3D" id="3.40.50.300">
    <property type="entry name" value="P-loop containing nucleotide triphosphate hydrolases"/>
    <property type="match status" value="2"/>
</dbReference>
<dbReference type="Proteomes" id="UP000429958">
    <property type="component" value="Unassembled WGS sequence"/>
</dbReference>
<organism evidence="5 6">
    <name type="scientific">Clostridium porci</name>
    <dbReference type="NCBI Taxonomy" id="2605778"/>
    <lineage>
        <taxon>Bacteria</taxon>
        <taxon>Bacillati</taxon>
        <taxon>Bacillota</taxon>
        <taxon>Clostridia</taxon>
        <taxon>Eubacteriales</taxon>
        <taxon>Clostridiaceae</taxon>
        <taxon>Clostridium</taxon>
    </lineage>
</organism>
<evidence type="ECO:0000256" key="1">
    <source>
        <dbReference type="ARBA" id="ARBA00006930"/>
    </source>
</evidence>